<dbReference type="AlphaFoldDB" id="A0A9X0AVQ2"/>
<sequence>MGLHKIFFNIYKAINSARVESLQDPDLEEERAIEKKAEEEKKEAKKEKELKEQRAKEIEEMREQKLFEEWTSGYISWKELQAKKEKARMEKVEKEKEKMKKEKEKEEEKERKLEEAFEKKMDETEKIINEHLEWLDMKRMVHERYGVYPSEDEWRHEQREEWTRLIGCVGMNGGFNAVEPDEDEVDGDRDWERDEVSVREMWC</sequence>
<feature type="region of interest" description="Disordered" evidence="1">
    <location>
        <begin position="33"/>
        <end position="55"/>
    </location>
</feature>
<dbReference type="Proteomes" id="UP001152300">
    <property type="component" value="Unassembled WGS sequence"/>
</dbReference>
<accession>A0A9X0AVQ2</accession>
<keyword evidence="3" id="KW-1185">Reference proteome</keyword>
<name>A0A9X0AVQ2_9HELO</name>
<evidence type="ECO:0000256" key="1">
    <source>
        <dbReference type="SAM" id="MobiDB-lite"/>
    </source>
</evidence>
<feature type="region of interest" description="Disordered" evidence="1">
    <location>
        <begin position="88"/>
        <end position="113"/>
    </location>
</feature>
<proteinExistence type="predicted"/>
<protein>
    <submittedName>
        <fullName evidence="2">Uncharacterized protein</fullName>
    </submittedName>
</protein>
<evidence type="ECO:0000313" key="3">
    <source>
        <dbReference type="Proteomes" id="UP001152300"/>
    </source>
</evidence>
<dbReference type="EMBL" id="JAPEIS010000001">
    <property type="protein sequence ID" value="KAJ8069852.1"/>
    <property type="molecule type" value="Genomic_DNA"/>
</dbReference>
<comment type="caution">
    <text evidence="2">The sequence shown here is derived from an EMBL/GenBank/DDBJ whole genome shotgun (WGS) entry which is preliminary data.</text>
</comment>
<reference evidence="2" key="1">
    <citation type="submission" date="2022-11" db="EMBL/GenBank/DDBJ databases">
        <title>Genome Resource of Sclerotinia nivalis Strain SnTB1, a Plant Pathogen Isolated from American Ginseng.</title>
        <authorList>
            <person name="Fan S."/>
        </authorList>
    </citation>
    <scope>NUCLEOTIDE SEQUENCE</scope>
    <source>
        <strain evidence="2">SnTB1</strain>
    </source>
</reference>
<evidence type="ECO:0000313" key="2">
    <source>
        <dbReference type="EMBL" id="KAJ8069852.1"/>
    </source>
</evidence>
<organism evidence="2 3">
    <name type="scientific">Sclerotinia nivalis</name>
    <dbReference type="NCBI Taxonomy" id="352851"/>
    <lineage>
        <taxon>Eukaryota</taxon>
        <taxon>Fungi</taxon>
        <taxon>Dikarya</taxon>
        <taxon>Ascomycota</taxon>
        <taxon>Pezizomycotina</taxon>
        <taxon>Leotiomycetes</taxon>
        <taxon>Helotiales</taxon>
        <taxon>Sclerotiniaceae</taxon>
        <taxon>Sclerotinia</taxon>
    </lineage>
</organism>
<gene>
    <name evidence="2" type="ORF">OCU04_000266</name>
</gene>